<dbReference type="Gene3D" id="3.30.420.60">
    <property type="entry name" value="eRF1 domain 2"/>
    <property type="match status" value="1"/>
</dbReference>
<dbReference type="InterPro" id="IPR005141">
    <property type="entry name" value="eRF1_2"/>
</dbReference>
<dbReference type="EMBL" id="KQ965759">
    <property type="protein sequence ID" value="KXS15882.1"/>
    <property type="molecule type" value="Genomic_DNA"/>
</dbReference>
<dbReference type="SUPFAM" id="SSF55481">
    <property type="entry name" value="N-terminal domain of eukaryotic peptide chain release factor subunit 1, ERF1"/>
    <property type="match status" value="1"/>
</dbReference>
<dbReference type="AlphaFoldDB" id="A0A139AGC5"/>
<reference evidence="4 5" key="1">
    <citation type="journal article" date="2015" name="Genome Biol. Evol.">
        <title>Phylogenomic analyses indicate that early fungi evolved digesting cell walls of algal ancestors of land plants.</title>
        <authorList>
            <person name="Chang Y."/>
            <person name="Wang S."/>
            <person name="Sekimoto S."/>
            <person name="Aerts A.L."/>
            <person name="Choi C."/>
            <person name="Clum A."/>
            <person name="LaButti K.M."/>
            <person name="Lindquist E.A."/>
            <person name="Yee Ngan C."/>
            <person name="Ohm R.A."/>
            <person name="Salamov A.A."/>
            <person name="Grigoriev I.V."/>
            <person name="Spatafora J.W."/>
            <person name="Berbee M.L."/>
        </authorList>
    </citation>
    <scope>NUCLEOTIDE SEQUENCE [LARGE SCALE GENOMIC DNA]</scope>
    <source>
        <strain evidence="4 5">JEL478</strain>
    </source>
</reference>
<dbReference type="SUPFAM" id="SSF53137">
    <property type="entry name" value="Translational machinery components"/>
    <property type="match status" value="1"/>
</dbReference>
<gene>
    <name evidence="4" type="ORF">M427DRAFT_134885</name>
</gene>
<evidence type="ECO:0000256" key="1">
    <source>
        <dbReference type="ARBA" id="ARBA00005326"/>
    </source>
</evidence>
<dbReference type="OrthoDB" id="10254527at2759"/>
<dbReference type="OMA" id="IMPPRDE"/>
<evidence type="ECO:0000313" key="5">
    <source>
        <dbReference type="Proteomes" id="UP000070544"/>
    </source>
</evidence>
<feature type="domain" description="eRF1/Pelota-like N-terminal" evidence="3">
    <location>
        <begin position="3"/>
        <end position="129"/>
    </location>
</feature>
<dbReference type="InterPro" id="IPR005140">
    <property type="entry name" value="eRF1_Pelota-like_N"/>
</dbReference>
<dbReference type="SMART" id="SM01194">
    <property type="entry name" value="eRF1_1"/>
    <property type="match status" value="1"/>
</dbReference>
<dbReference type="InterPro" id="IPR004403">
    <property type="entry name" value="Peptide_chain-rel_eRF1/aRF1"/>
</dbReference>
<dbReference type="Proteomes" id="UP000070544">
    <property type="component" value="Unassembled WGS sequence"/>
</dbReference>
<dbReference type="STRING" id="1344416.A0A139AGC5"/>
<evidence type="ECO:0000259" key="3">
    <source>
        <dbReference type="SMART" id="SM01194"/>
    </source>
</evidence>
<protein>
    <submittedName>
        <fullName evidence="4">Eukaryotic translation termination factor 1, isoform CRA_d</fullName>
    </submittedName>
</protein>
<evidence type="ECO:0000256" key="2">
    <source>
        <dbReference type="ARBA" id="ARBA00022917"/>
    </source>
</evidence>
<dbReference type="PANTHER" id="PTHR10113">
    <property type="entry name" value="PEPTIDE CHAIN RELEASE FACTOR SUBUNIT 1"/>
    <property type="match status" value="1"/>
</dbReference>
<accession>A0A139AGC5</accession>
<dbReference type="InterPro" id="IPR042226">
    <property type="entry name" value="eFR1_2_sf"/>
</dbReference>
<proteinExistence type="inferred from homology"/>
<keyword evidence="5" id="KW-1185">Reference proteome</keyword>
<name>A0A139AGC5_GONPJ</name>
<evidence type="ECO:0000313" key="4">
    <source>
        <dbReference type="EMBL" id="KXS15882.1"/>
    </source>
</evidence>
<dbReference type="Pfam" id="PF03463">
    <property type="entry name" value="eRF1_1"/>
    <property type="match status" value="1"/>
</dbReference>
<organism evidence="4 5">
    <name type="scientific">Gonapodya prolifera (strain JEL478)</name>
    <name type="common">Monoblepharis prolifera</name>
    <dbReference type="NCBI Taxonomy" id="1344416"/>
    <lineage>
        <taxon>Eukaryota</taxon>
        <taxon>Fungi</taxon>
        <taxon>Fungi incertae sedis</taxon>
        <taxon>Chytridiomycota</taxon>
        <taxon>Chytridiomycota incertae sedis</taxon>
        <taxon>Monoblepharidomycetes</taxon>
        <taxon>Monoblepharidales</taxon>
        <taxon>Gonapodyaceae</taxon>
        <taxon>Gonapodya</taxon>
    </lineage>
</organism>
<comment type="similarity">
    <text evidence="1">Belongs to the eukaryotic release factor 1 family.</text>
</comment>
<dbReference type="Pfam" id="PF03464">
    <property type="entry name" value="eRF1_2"/>
    <property type="match status" value="1"/>
</dbReference>
<keyword evidence="2" id="KW-0648">Protein biosynthesis</keyword>
<sequence length="248" mass="28157">MDSQQLDKDLETWRIKRFITTLKSMRGNGPSMMSLIIPHQNQISRVRKVLDDELGTATNIKSPSNRRSVLSVIGHAQARLKLSNKVPRMVVTGEGKERRMNIDLVPFKALTHPLYFCDSRFHPLAELLEPDTRFGFIVMDGHGTLFGTVSGNNREVLYKIQLDLPKKHGRGGHSALRFSRLRDEKRHNHVRRVAELAVRFFISHDRVNVEGLSDLLDARLQTKILCVVDISYGGENGFNQAIDLPTIP</sequence>
<dbReference type="GO" id="GO:0003747">
    <property type="term" value="F:translation release factor activity"/>
    <property type="evidence" value="ECO:0007669"/>
    <property type="project" value="InterPro"/>
</dbReference>
<dbReference type="InterPro" id="IPR024049">
    <property type="entry name" value="eRF1_1_sf"/>
</dbReference>
<dbReference type="Gene3D" id="3.30.960.10">
    <property type="entry name" value="eRF1 domain 1"/>
    <property type="match status" value="1"/>
</dbReference>